<keyword evidence="4" id="KW-1185">Reference proteome</keyword>
<feature type="chain" id="PRO_5041728682" evidence="1">
    <location>
        <begin position="17"/>
        <end position="209"/>
    </location>
</feature>
<evidence type="ECO:0000313" key="4">
    <source>
        <dbReference type="Proteomes" id="UP001642409"/>
    </source>
</evidence>
<organism evidence="2">
    <name type="scientific">Hexamita inflata</name>
    <dbReference type="NCBI Taxonomy" id="28002"/>
    <lineage>
        <taxon>Eukaryota</taxon>
        <taxon>Metamonada</taxon>
        <taxon>Diplomonadida</taxon>
        <taxon>Hexamitidae</taxon>
        <taxon>Hexamitinae</taxon>
        <taxon>Hexamita</taxon>
    </lineage>
</organism>
<dbReference type="AlphaFoldDB" id="A0AA86NWJ3"/>
<protein>
    <submittedName>
        <fullName evidence="3">Hypothetical_protein</fullName>
    </submittedName>
</protein>
<evidence type="ECO:0000256" key="1">
    <source>
        <dbReference type="SAM" id="SignalP"/>
    </source>
</evidence>
<feature type="signal peptide" evidence="1">
    <location>
        <begin position="1"/>
        <end position="16"/>
    </location>
</feature>
<reference evidence="2" key="1">
    <citation type="submission" date="2023-06" db="EMBL/GenBank/DDBJ databases">
        <authorList>
            <person name="Kurt Z."/>
        </authorList>
    </citation>
    <scope>NUCLEOTIDE SEQUENCE</scope>
</reference>
<name>A0AA86NWJ3_9EUKA</name>
<reference evidence="3 4" key="2">
    <citation type="submission" date="2024-07" db="EMBL/GenBank/DDBJ databases">
        <authorList>
            <person name="Akdeniz Z."/>
        </authorList>
    </citation>
    <scope>NUCLEOTIDE SEQUENCE [LARGE SCALE GENOMIC DNA]</scope>
</reference>
<sequence>MFLLLLSYQLTTEVVIDCTGNFTSVGGQCQCQSKLSSDGLQCVSKCADIGEALKEQGSQLQISKCHKCDQKVSSEDDNYCLSIQKLSAMKVCGKYARPDPNFLETQCICNDSSLVLLTNGIDCKCQNNLYYNKFYKTCLQCPNNQNPDLSQQFCLCSNNSLYFDHETVQCKSCGTGSLTSWLKYLYVFDYQFLYQRKFMYKMQIWNKVN</sequence>
<evidence type="ECO:0000313" key="3">
    <source>
        <dbReference type="EMBL" id="CAL6106977.1"/>
    </source>
</evidence>
<gene>
    <name evidence="2" type="ORF">HINF_LOCUS13719</name>
    <name evidence="3" type="ORF">HINF_LOCUS74140</name>
</gene>
<accession>A0AA86NWJ3</accession>
<keyword evidence="1" id="KW-0732">Signal</keyword>
<evidence type="ECO:0000313" key="2">
    <source>
        <dbReference type="EMBL" id="CAI9926074.1"/>
    </source>
</evidence>
<comment type="caution">
    <text evidence="2">The sequence shown here is derived from an EMBL/GenBank/DDBJ whole genome shotgun (WGS) entry which is preliminary data.</text>
</comment>
<proteinExistence type="predicted"/>
<dbReference type="Proteomes" id="UP001642409">
    <property type="component" value="Unassembled WGS sequence"/>
</dbReference>
<dbReference type="EMBL" id="CATOUU010000358">
    <property type="protein sequence ID" value="CAI9926074.1"/>
    <property type="molecule type" value="Genomic_DNA"/>
</dbReference>
<dbReference type="EMBL" id="CAXDID020000623">
    <property type="protein sequence ID" value="CAL6106977.1"/>
    <property type="molecule type" value="Genomic_DNA"/>
</dbReference>